<dbReference type="KEGG" id="acr:Acry_1630"/>
<dbReference type="Gene3D" id="3.30.1340.30">
    <property type="match status" value="1"/>
</dbReference>
<dbReference type="InterPro" id="IPR000644">
    <property type="entry name" value="CBS_dom"/>
</dbReference>
<dbReference type="Pfam" id="PF04972">
    <property type="entry name" value="BON"/>
    <property type="match status" value="1"/>
</dbReference>
<evidence type="ECO:0000259" key="4">
    <source>
        <dbReference type="PROSITE" id="PS51371"/>
    </source>
</evidence>
<dbReference type="SMART" id="SM00749">
    <property type="entry name" value="BON"/>
    <property type="match status" value="1"/>
</dbReference>
<dbReference type="AlphaFoldDB" id="A5FZ04"/>
<evidence type="ECO:0000313" key="6">
    <source>
        <dbReference type="Proteomes" id="UP000000245"/>
    </source>
</evidence>
<evidence type="ECO:0000256" key="1">
    <source>
        <dbReference type="ARBA" id="ARBA00023122"/>
    </source>
</evidence>
<dbReference type="InterPro" id="IPR017080">
    <property type="entry name" value="UCP036990_CBS_BON"/>
</dbReference>
<dbReference type="RefSeq" id="WP_007421731.1">
    <property type="nucleotide sequence ID" value="NC_009484.1"/>
</dbReference>
<dbReference type="STRING" id="349163.Acry_1630"/>
<dbReference type="Proteomes" id="UP000000245">
    <property type="component" value="Chromosome"/>
</dbReference>
<reference evidence="5 6" key="1">
    <citation type="submission" date="2007-05" db="EMBL/GenBank/DDBJ databases">
        <title>Complete sequence of chromosome of Acidiphilium cryptum JF-5.</title>
        <authorList>
            <consortium name="US DOE Joint Genome Institute"/>
            <person name="Copeland A."/>
            <person name="Lucas S."/>
            <person name="Lapidus A."/>
            <person name="Barry K."/>
            <person name="Detter J.C."/>
            <person name="Glavina del Rio T."/>
            <person name="Hammon N."/>
            <person name="Israni S."/>
            <person name="Dalin E."/>
            <person name="Tice H."/>
            <person name="Pitluck S."/>
            <person name="Sims D."/>
            <person name="Brettin T."/>
            <person name="Bruce D."/>
            <person name="Han C."/>
            <person name="Schmutz J."/>
            <person name="Larimer F."/>
            <person name="Land M."/>
            <person name="Hauser L."/>
            <person name="Kyrpides N."/>
            <person name="Kim E."/>
            <person name="Magnuson T."/>
            <person name="Richardson P."/>
        </authorList>
    </citation>
    <scope>NUCLEOTIDE SEQUENCE [LARGE SCALE GENOMIC DNA]</scope>
    <source>
        <strain evidence="5 6">JF-5</strain>
    </source>
</reference>
<dbReference type="SUPFAM" id="SSF54631">
    <property type="entry name" value="CBS-domain pair"/>
    <property type="match status" value="1"/>
</dbReference>
<dbReference type="PROSITE" id="PS50914">
    <property type="entry name" value="BON"/>
    <property type="match status" value="1"/>
</dbReference>
<dbReference type="PROSITE" id="PS51371">
    <property type="entry name" value="CBS"/>
    <property type="match status" value="2"/>
</dbReference>
<dbReference type="HOGENOM" id="CLU_040681_1_0_5"/>
<keyword evidence="1 2" id="KW-0129">CBS domain</keyword>
<dbReference type="InterPro" id="IPR046342">
    <property type="entry name" value="CBS_dom_sf"/>
</dbReference>
<organism evidence="5 6">
    <name type="scientific">Acidiphilium cryptum (strain JF-5)</name>
    <dbReference type="NCBI Taxonomy" id="349163"/>
    <lineage>
        <taxon>Bacteria</taxon>
        <taxon>Pseudomonadati</taxon>
        <taxon>Pseudomonadota</taxon>
        <taxon>Alphaproteobacteria</taxon>
        <taxon>Acetobacterales</taxon>
        <taxon>Acidocellaceae</taxon>
        <taxon>Acidiphilium</taxon>
    </lineage>
</organism>
<dbReference type="InterPro" id="IPR014004">
    <property type="entry name" value="Transpt-assoc_nodulatn_dom_bac"/>
</dbReference>
<dbReference type="InterPro" id="IPR007055">
    <property type="entry name" value="BON_dom"/>
</dbReference>
<dbReference type="Gene3D" id="3.10.580.10">
    <property type="entry name" value="CBS-domain"/>
    <property type="match status" value="1"/>
</dbReference>
<sequence length="233" mass="25341">MNVREIMTVGPLTVEPETTVADAGRIMLDQNLSALPVIDRGGRLLGIITDGDMLRRPELETAPDIGWWRGFLAPETSARQFARTRGRHVGEIMTTPVRSVGPDTPLCDAIDIMETYRVKQLPVVQGEILLGMLNRRNILARLITALLVVEDTPVSDDVVASRIRAAIEKTNWAPKATIEVKVDHGVATLSGPVFSDAERMALIVLAEGIGGVRRVADEMVYVDPTSGVAFGSY</sequence>
<dbReference type="PIRSF" id="PIRSF036990">
    <property type="entry name" value="UCP036990_CBS_BON"/>
    <property type="match status" value="1"/>
</dbReference>
<dbReference type="eggNOG" id="COG0517">
    <property type="taxonomic scope" value="Bacteria"/>
</dbReference>
<evidence type="ECO:0000259" key="3">
    <source>
        <dbReference type="PROSITE" id="PS50914"/>
    </source>
</evidence>
<dbReference type="eggNOG" id="COG2823">
    <property type="taxonomic scope" value="Bacteria"/>
</dbReference>
<name>A5FZ04_ACICJ</name>
<gene>
    <name evidence="5" type="ordered locus">Acry_1630</name>
</gene>
<keyword evidence="6" id="KW-1185">Reference proteome</keyword>
<dbReference type="SMART" id="SM00116">
    <property type="entry name" value="CBS"/>
    <property type="match status" value="2"/>
</dbReference>
<dbReference type="EMBL" id="CP000697">
    <property type="protein sequence ID" value="ABQ30836.1"/>
    <property type="molecule type" value="Genomic_DNA"/>
</dbReference>
<accession>A5FZ04</accession>
<proteinExistence type="predicted"/>
<feature type="domain" description="CBS" evidence="4">
    <location>
        <begin position="93"/>
        <end position="148"/>
    </location>
</feature>
<dbReference type="PANTHER" id="PTHR43080:SF26">
    <property type="entry name" value="REGULATORY PROTEIN"/>
    <property type="match status" value="1"/>
</dbReference>
<dbReference type="PANTHER" id="PTHR43080">
    <property type="entry name" value="CBS DOMAIN-CONTAINING PROTEIN CBSX3, MITOCHONDRIAL"/>
    <property type="match status" value="1"/>
</dbReference>
<feature type="domain" description="BON" evidence="3">
    <location>
        <begin position="155"/>
        <end position="223"/>
    </location>
</feature>
<protein>
    <submittedName>
        <fullName evidence="5">Putative signal-transduction protein with CBS domains</fullName>
    </submittedName>
</protein>
<evidence type="ECO:0000313" key="5">
    <source>
        <dbReference type="EMBL" id="ABQ30836.1"/>
    </source>
</evidence>
<dbReference type="InterPro" id="IPR051257">
    <property type="entry name" value="Diverse_CBS-Domain"/>
</dbReference>
<feature type="domain" description="CBS" evidence="4">
    <location>
        <begin position="7"/>
        <end position="65"/>
    </location>
</feature>
<evidence type="ECO:0000256" key="2">
    <source>
        <dbReference type="PROSITE-ProRule" id="PRU00703"/>
    </source>
</evidence>
<dbReference type="CDD" id="cd04586">
    <property type="entry name" value="CBS_pair_BON_assoc"/>
    <property type="match status" value="1"/>
</dbReference>
<dbReference type="Pfam" id="PF00571">
    <property type="entry name" value="CBS"/>
    <property type="match status" value="2"/>
</dbReference>